<keyword evidence="5" id="KW-1185">Reference proteome</keyword>
<evidence type="ECO:0000256" key="3">
    <source>
        <dbReference type="ARBA" id="ARBA00022490"/>
    </source>
</evidence>
<comment type="subcellular location">
    <subcellularLocation>
        <location evidence="1">Cytoplasm</location>
    </subcellularLocation>
</comment>
<feature type="compositionally biased region" description="Basic and acidic residues" evidence="4">
    <location>
        <begin position="165"/>
        <end position="183"/>
    </location>
</feature>
<keyword evidence="3" id="KW-0963">Cytoplasm</keyword>
<evidence type="ECO:0000313" key="6">
    <source>
        <dbReference type="RefSeq" id="XP_032830370.1"/>
    </source>
</evidence>
<dbReference type="GO" id="GO:0032273">
    <property type="term" value="P:positive regulation of protein polymerization"/>
    <property type="evidence" value="ECO:0007669"/>
    <property type="project" value="TreeGrafter"/>
</dbReference>
<dbReference type="KEGG" id="pmrn:116954066"/>
<dbReference type="GeneID" id="116954066"/>
<dbReference type="PANTHER" id="PTHR12932">
    <property type="entry name" value="P25 ALPHA-RELATED"/>
    <property type="match status" value="1"/>
</dbReference>
<evidence type="ECO:0000256" key="4">
    <source>
        <dbReference type="SAM" id="MobiDB-lite"/>
    </source>
</evidence>
<organism evidence="5 6">
    <name type="scientific">Petromyzon marinus</name>
    <name type="common">Sea lamprey</name>
    <dbReference type="NCBI Taxonomy" id="7757"/>
    <lineage>
        <taxon>Eukaryota</taxon>
        <taxon>Metazoa</taxon>
        <taxon>Chordata</taxon>
        <taxon>Craniata</taxon>
        <taxon>Vertebrata</taxon>
        <taxon>Cyclostomata</taxon>
        <taxon>Hyperoartia</taxon>
        <taxon>Petromyzontiformes</taxon>
        <taxon>Petromyzontidae</taxon>
        <taxon>Petromyzon</taxon>
    </lineage>
</organism>
<sequence length="209" mass="21733">MSAGEASPAQVENGGDAAETGVAGGAGGGGAGEAPVDPRELEEAFRRFALHGDPKASGAELNGKNWAKLCRDCRVADGKRVTATDVDIVFSKVKERTARVITVPQFLSALEELSRKRFPSREPEHALRGVHGLVAGGTPAIAGVTKATSAGAVSRLTDASRFTGSHRERFDEAGRGRGRAGREEEVDASGYVASYKGAGSYHDKVKGGK</sequence>
<dbReference type="AlphaFoldDB" id="A0AAJ7U815"/>
<evidence type="ECO:0000313" key="5">
    <source>
        <dbReference type="Proteomes" id="UP001318040"/>
    </source>
</evidence>
<dbReference type="PANTHER" id="PTHR12932:SF9">
    <property type="entry name" value="TUBULIN POLYMERIZATION-PROMOTING PROTEIN HOMOLOG"/>
    <property type="match status" value="1"/>
</dbReference>
<protein>
    <submittedName>
        <fullName evidence="6">Tubulin polymerization-promoting protein family member 3-like isoform X1</fullName>
    </submittedName>
</protein>
<dbReference type="Gene3D" id="1.10.238.10">
    <property type="entry name" value="EF-hand"/>
    <property type="match status" value="1"/>
</dbReference>
<feature type="compositionally biased region" description="Gly residues" evidence="4">
    <location>
        <begin position="22"/>
        <end position="32"/>
    </location>
</feature>
<accession>A0AAJ7U815</accession>
<dbReference type="GO" id="GO:0005874">
    <property type="term" value="C:microtubule"/>
    <property type="evidence" value="ECO:0007669"/>
    <property type="project" value="TreeGrafter"/>
</dbReference>
<evidence type="ECO:0000256" key="1">
    <source>
        <dbReference type="ARBA" id="ARBA00004496"/>
    </source>
</evidence>
<comment type="similarity">
    <text evidence="2">Belongs to the TPPP family.</text>
</comment>
<proteinExistence type="inferred from homology"/>
<dbReference type="Pfam" id="PF05517">
    <property type="entry name" value="p25-alpha"/>
    <property type="match status" value="1"/>
</dbReference>
<dbReference type="FunFam" id="1.10.238.10:FF:000057">
    <property type="entry name" value="Tubulin polymerization-promoting protein family member 3"/>
    <property type="match status" value="1"/>
</dbReference>
<feature type="region of interest" description="Disordered" evidence="4">
    <location>
        <begin position="163"/>
        <end position="189"/>
    </location>
</feature>
<reference evidence="6" key="1">
    <citation type="submission" date="2025-08" db="UniProtKB">
        <authorList>
            <consortium name="RefSeq"/>
        </authorList>
    </citation>
    <scope>IDENTIFICATION</scope>
    <source>
        <tissue evidence="6">Sperm</tissue>
    </source>
</reference>
<dbReference type="InterPro" id="IPR011992">
    <property type="entry name" value="EF-hand-dom_pair"/>
</dbReference>
<dbReference type="GO" id="GO:0046785">
    <property type="term" value="P:microtubule polymerization"/>
    <property type="evidence" value="ECO:0007669"/>
    <property type="project" value="InterPro"/>
</dbReference>
<gene>
    <name evidence="6" type="primary">LOC116954066</name>
</gene>
<dbReference type="SUPFAM" id="SSF47473">
    <property type="entry name" value="EF-hand"/>
    <property type="match status" value="1"/>
</dbReference>
<dbReference type="RefSeq" id="XP_032830370.1">
    <property type="nucleotide sequence ID" value="XM_032974479.1"/>
</dbReference>
<dbReference type="GO" id="GO:0005737">
    <property type="term" value="C:cytoplasm"/>
    <property type="evidence" value="ECO:0007669"/>
    <property type="project" value="UniProtKB-SubCell"/>
</dbReference>
<evidence type="ECO:0000256" key="2">
    <source>
        <dbReference type="ARBA" id="ARBA00010994"/>
    </source>
</evidence>
<name>A0AAJ7U815_PETMA</name>
<dbReference type="GO" id="GO:0015631">
    <property type="term" value="F:tubulin binding"/>
    <property type="evidence" value="ECO:0007669"/>
    <property type="project" value="InterPro"/>
</dbReference>
<feature type="region of interest" description="Disordered" evidence="4">
    <location>
        <begin position="1"/>
        <end position="40"/>
    </location>
</feature>
<dbReference type="InterPro" id="IPR008907">
    <property type="entry name" value="TPP/p25"/>
</dbReference>
<dbReference type="GO" id="GO:0001578">
    <property type="term" value="P:microtubule bundle formation"/>
    <property type="evidence" value="ECO:0007669"/>
    <property type="project" value="TreeGrafter"/>
</dbReference>
<dbReference type="Proteomes" id="UP001318040">
    <property type="component" value="Chromosome 54"/>
</dbReference>